<evidence type="ECO:0000313" key="3">
    <source>
        <dbReference type="EnsemblMetazoa" id="PPA40985.1"/>
    </source>
</evidence>
<feature type="compositionally biased region" description="Polar residues" evidence="1">
    <location>
        <begin position="340"/>
        <end position="365"/>
    </location>
</feature>
<feature type="transmembrane region" description="Helical" evidence="2">
    <location>
        <begin position="73"/>
        <end position="97"/>
    </location>
</feature>
<evidence type="ECO:0000313" key="4">
    <source>
        <dbReference type="Proteomes" id="UP000005239"/>
    </source>
</evidence>
<feature type="compositionally biased region" description="Polar residues" evidence="1">
    <location>
        <begin position="310"/>
        <end position="331"/>
    </location>
</feature>
<keyword evidence="2" id="KW-0472">Membrane</keyword>
<accession>A0A8R1Z261</accession>
<dbReference type="Proteomes" id="UP000005239">
    <property type="component" value="Unassembled WGS sequence"/>
</dbReference>
<dbReference type="EnsemblMetazoa" id="PPA40985.1">
    <property type="protein sequence ID" value="PPA40985.1"/>
    <property type="gene ID" value="WBGene00279354"/>
</dbReference>
<dbReference type="PANTHER" id="PTHR45830:SF15">
    <property type="entry name" value="SERPENTINE RECEPTOR, CLASS I"/>
    <property type="match status" value="1"/>
</dbReference>
<keyword evidence="2" id="KW-0812">Transmembrane</keyword>
<feature type="transmembrane region" description="Helical" evidence="2">
    <location>
        <begin position="143"/>
        <end position="162"/>
    </location>
</feature>
<accession>A0A2A6CJN5</accession>
<dbReference type="PANTHER" id="PTHR45830">
    <property type="entry name" value="SERPENTINE RECEPTOR, CLASS I"/>
    <property type="match status" value="1"/>
</dbReference>
<gene>
    <name evidence="3" type="primary">WBGene00279354</name>
</gene>
<name>A0A2A6CJN5_PRIPA</name>
<sequence length="427" mass="47552">MEGSVIFLNSYCYWIINSSHQNINRLSPHREKSIFLHRNASFADQSADSILNSKCTFLFPVYASHFSGDGLELYLIQFMPLLLGGGYCAGLLCIMGQNFHIGLAQFLLCLCFVAGAFSMLTFHKNQILMPPTSKIRVGRRLKIAVYVISHLLLISMPIIFSLSNTSSEVQNKFIDHCKFGFLTWRERNLTWGIIVISQDSLTFNALIFSMTANLSIFGSATSLLLIHTMWMILRFPGKFMFEKSFMCSHSNKTAHNIVRQKAKITNVSIVFSQLIVAFFLLVLPLSLIMLQISQQIPAKAIIVASGNSDVASGNTEDPVSSVTKGPSVENSGKTDDPASVLTSGKSVETTGKSVETTGKSVETSATGVERRAWGFLSQSGEGVPRVWEVHGESSDERDPRDWEEIPMVLRIRRVEGRIGHAEKRRKR</sequence>
<feature type="transmembrane region" description="Helical" evidence="2">
    <location>
        <begin position="206"/>
        <end position="233"/>
    </location>
</feature>
<reference evidence="4" key="1">
    <citation type="journal article" date="2008" name="Nat. Genet.">
        <title>The Pristionchus pacificus genome provides a unique perspective on nematode lifestyle and parasitism.</title>
        <authorList>
            <person name="Dieterich C."/>
            <person name="Clifton S.W."/>
            <person name="Schuster L.N."/>
            <person name="Chinwalla A."/>
            <person name="Delehaunty K."/>
            <person name="Dinkelacker I."/>
            <person name="Fulton L."/>
            <person name="Fulton R."/>
            <person name="Godfrey J."/>
            <person name="Minx P."/>
            <person name="Mitreva M."/>
            <person name="Roeseler W."/>
            <person name="Tian H."/>
            <person name="Witte H."/>
            <person name="Yang S.P."/>
            <person name="Wilson R.K."/>
            <person name="Sommer R.J."/>
        </authorList>
    </citation>
    <scope>NUCLEOTIDE SEQUENCE [LARGE SCALE GENOMIC DNA]</scope>
    <source>
        <strain evidence="4">PS312</strain>
    </source>
</reference>
<feature type="transmembrane region" description="Helical" evidence="2">
    <location>
        <begin position="269"/>
        <end position="290"/>
    </location>
</feature>
<reference evidence="3" key="2">
    <citation type="submission" date="2022-06" db="UniProtKB">
        <authorList>
            <consortium name="EnsemblMetazoa"/>
        </authorList>
    </citation>
    <scope>IDENTIFICATION</scope>
    <source>
        <strain evidence="3">PS312</strain>
    </source>
</reference>
<protein>
    <submittedName>
        <fullName evidence="3">Uncharacterized protein</fullName>
    </submittedName>
</protein>
<feature type="transmembrane region" description="Helical" evidence="2">
    <location>
        <begin position="103"/>
        <end position="122"/>
    </location>
</feature>
<feature type="region of interest" description="Disordered" evidence="1">
    <location>
        <begin position="310"/>
        <end position="365"/>
    </location>
</feature>
<dbReference type="AlphaFoldDB" id="A0A2A6CJN5"/>
<proteinExistence type="predicted"/>
<keyword evidence="4" id="KW-1185">Reference proteome</keyword>
<evidence type="ECO:0000256" key="2">
    <source>
        <dbReference type="SAM" id="Phobius"/>
    </source>
</evidence>
<keyword evidence="2" id="KW-1133">Transmembrane helix</keyword>
<evidence type="ECO:0000256" key="1">
    <source>
        <dbReference type="SAM" id="MobiDB-lite"/>
    </source>
</evidence>
<organism evidence="3 4">
    <name type="scientific">Pristionchus pacificus</name>
    <name type="common">Parasitic nematode worm</name>
    <dbReference type="NCBI Taxonomy" id="54126"/>
    <lineage>
        <taxon>Eukaryota</taxon>
        <taxon>Metazoa</taxon>
        <taxon>Ecdysozoa</taxon>
        <taxon>Nematoda</taxon>
        <taxon>Chromadorea</taxon>
        <taxon>Rhabditida</taxon>
        <taxon>Rhabditina</taxon>
        <taxon>Diplogasteromorpha</taxon>
        <taxon>Diplogasteroidea</taxon>
        <taxon>Neodiplogasteridae</taxon>
        <taxon>Pristionchus</taxon>
    </lineage>
</organism>